<dbReference type="GO" id="GO:0004177">
    <property type="term" value="F:aminopeptidase activity"/>
    <property type="evidence" value="ECO:0007669"/>
    <property type="project" value="UniProtKB-KW"/>
</dbReference>
<dbReference type="SUPFAM" id="SSF144052">
    <property type="entry name" value="Thermophilic metalloprotease-like"/>
    <property type="match status" value="1"/>
</dbReference>
<proteinExistence type="predicted"/>
<dbReference type="InterPro" id="IPR000787">
    <property type="entry name" value="Peptidase_M29"/>
</dbReference>
<evidence type="ECO:0000313" key="3">
    <source>
        <dbReference type="Proteomes" id="UP000198405"/>
    </source>
</evidence>
<dbReference type="InterPro" id="IPR052170">
    <property type="entry name" value="M29_Exopeptidase"/>
</dbReference>
<dbReference type="PANTHER" id="PTHR34448">
    <property type="entry name" value="AMINOPEPTIDASE"/>
    <property type="match status" value="1"/>
</dbReference>
<dbReference type="Proteomes" id="UP000198405">
    <property type="component" value="Unassembled WGS sequence"/>
</dbReference>
<evidence type="ECO:0000313" key="2">
    <source>
        <dbReference type="EMBL" id="SNR93274.1"/>
    </source>
</evidence>
<dbReference type="GO" id="GO:0046872">
    <property type="term" value="F:metal ion binding"/>
    <property type="evidence" value="ECO:0007669"/>
    <property type="project" value="UniProtKB-KW"/>
</dbReference>
<gene>
    <name evidence="2" type="ORF">SAMN06265340_11910</name>
</gene>
<dbReference type="RefSeq" id="WP_089323754.1">
    <property type="nucleotide sequence ID" value="NZ_FZOB01000019.1"/>
</dbReference>
<name>A0A239AE05_9BACT</name>
<keyword evidence="3" id="KW-1185">Reference proteome</keyword>
<dbReference type="Pfam" id="PF02073">
    <property type="entry name" value="Peptidase_M29"/>
    <property type="match status" value="1"/>
</dbReference>
<keyword evidence="2" id="KW-0378">Hydrolase</keyword>
<sequence>MGVFDLKDKVIEKAILNIGKENLGLRKNERLLVLSDWHKTKIGEWLFNGLKNMVKEALHFSYKPTIRHGIEPPETVWMAAFGASAVQALKEEGLFKKILDKEIGKLEEERIFSILKGEVANAPDVVLAVNRFSISHTFFRKLCTDIFGIRFVSMPLFEPFMFYTSMQADWEKVEERSLKIAQILTEGEKVCVVSSDGTNISFDISSRKGVADTGRFLSPGCFGNLPAGEAFIAPVEEKAEGVFATHWAPDRRLKEPVKFFVKKGKVVNISGEKEFCSYMERVFMEDERHRNVAELGIGTNDKAVRFDNILEGEKILGTCHIAVGDNSAFGGRVRAKVHIDFIVEKPTLIVYRGNEKVKIIKEGKLVV</sequence>
<keyword evidence="1" id="KW-0479">Metal-binding</keyword>
<protein>
    <submittedName>
        <fullName evidence="2">Leucyl aminopeptidase (Aminopeptidase T)</fullName>
    </submittedName>
</protein>
<organism evidence="2 3">
    <name type="scientific">Desulfurobacterium atlanticum</name>
    <dbReference type="NCBI Taxonomy" id="240169"/>
    <lineage>
        <taxon>Bacteria</taxon>
        <taxon>Pseudomonadati</taxon>
        <taxon>Aquificota</taxon>
        <taxon>Aquificia</taxon>
        <taxon>Desulfurobacteriales</taxon>
        <taxon>Desulfurobacteriaceae</taxon>
        <taxon>Desulfurobacterium</taxon>
    </lineage>
</organism>
<dbReference type="OrthoDB" id="9803993at2"/>
<accession>A0A239AE05</accession>
<dbReference type="GO" id="GO:0006508">
    <property type="term" value="P:proteolysis"/>
    <property type="evidence" value="ECO:0007669"/>
    <property type="project" value="InterPro"/>
</dbReference>
<dbReference type="EMBL" id="FZOB01000019">
    <property type="protein sequence ID" value="SNR93274.1"/>
    <property type="molecule type" value="Genomic_DNA"/>
</dbReference>
<reference evidence="3" key="1">
    <citation type="submission" date="2017-06" db="EMBL/GenBank/DDBJ databases">
        <authorList>
            <person name="Varghese N."/>
            <person name="Submissions S."/>
        </authorList>
    </citation>
    <scope>NUCLEOTIDE SEQUENCE [LARGE SCALE GENOMIC DNA]</scope>
    <source>
        <strain evidence="3">DSM 15668</strain>
    </source>
</reference>
<keyword evidence="2" id="KW-0645">Protease</keyword>
<keyword evidence="2" id="KW-0031">Aminopeptidase</keyword>
<dbReference type="PANTHER" id="PTHR34448:SF1">
    <property type="entry name" value="BLL6088 PROTEIN"/>
    <property type="match status" value="1"/>
</dbReference>
<evidence type="ECO:0000256" key="1">
    <source>
        <dbReference type="ARBA" id="ARBA00022723"/>
    </source>
</evidence>
<dbReference type="AlphaFoldDB" id="A0A239AE05"/>